<comment type="subcellular location">
    <subcellularLocation>
        <location evidence="1">Fimbrium</location>
    </subcellularLocation>
</comment>
<accession>X8ANJ5</accession>
<keyword evidence="5" id="KW-0281">Fimbrium</keyword>
<evidence type="ECO:0000256" key="8">
    <source>
        <dbReference type="ARBA" id="ARBA00093801"/>
    </source>
</evidence>
<keyword evidence="4" id="KW-0130">Cell adhesion</keyword>
<dbReference type="EMBL" id="JAOB01000047">
    <property type="protein sequence ID" value="EUA33179.1"/>
    <property type="molecule type" value="Genomic_DNA"/>
</dbReference>
<evidence type="ECO:0000256" key="4">
    <source>
        <dbReference type="ARBA" id="ARBA00022889"/>
    </source>
</evidence>
<evidence type="ECO:0000256" key="3">
    <source>
        <dbReference type="ARBA" id="ARBA00022729"/>
    </source>
</evidence>
<protein>
    <recommendedName>
        <fullName evidence="2">Pilin</fullName>
    </recommendedName>
    <alternativeName>
        <fullName evidence="8">Pili structural subunit</fullName>
    </alternativeName>
</protein>
<comment type="subunit">
    <text evidence="7">Forms a homomer composed of subunits assembled in a large structure.</text>
</comment>
<reference evidence="9" key="1">
    <citation type="submission" date="2014-01" db="EMBL/GenBank/DDBJ databases">
        <authorList>
            <person name="Brown-Elliot B."/>
            <person name="Wallace R."/>
            <person name="Lenaerts A."/>
            <person name="Ordway D."/>
            <person name="DeGroote M.A."/>
            <person name="Parker T."/>
            <person name="Sizemore C."/>
            <person name="Tallon L.J."/>
            <person name="Sadzewicz L.K."/>
            <person name="Sengamalay N."/>
            <person name="Fraser C.M."/>
            <person name="Hine E."/>
            <person name="Shefchek K.A."/>
            <person name="Das S.P."/>
            <person name="Tettelin H."/>
        </authorList>
    </citation>
    <scope>NUCLEOTIDE SEQUENCE [LARGE SCALE GENOMIC DNA]</scope>
    <source>
        <strain evidence="9">4042</strain>
    </source>
</reference>
<keyword evidence="3" id="KW-0732">Signal</keyword>
<dbReference type="InterPro" id="IPR058759">
    <property type="entry name" value="Pilin_mycobact"/>
</dbReference>
<evidence type="ECO:0000256" key="5">
    <source>
        <dbReference type="ARBA" id="ARBA00023263"/>
    </source>
</evidence>
<gene>
    <name evidence="9" type="ORF">I553_7587</name>
</gene>
<comment type="caution">
    <text evidence="9">The sequence shown here is derived from an EMBL/GenBank/DDBJ whole genome shotgun (WGS) entry which is preliminary data.</text>
</comment>
<proteinExistence type="inferred from homology"/>
<evidence type="ECO:0000256" key="6">
    <source>
        <dbReference type="ARBA" id="ARBA00093784"/>
    </source>
</evidence>
<evidence type="ECO:0000256" key="7">
    <source>
        <dbReference type="ARBA" id="ARBA00093787"/>
    </source>
</evidence>
<evidence type="ECO:0000256" key="2">
    <source>
        <dbReference type="ARBA" id="ARBA00018586"/>
    </source>
</evidence>
<sequence>MPDYHWCPGQFWDPGWGPNWDWDDCHDDHHRDIDGPTTPATTGAGR</sequence>
<dbReference type="AlphaFoldDB" id="X8ANJ5"/>
<evidence type="ECO:0000313" key="9">
    <source>
        <dbReference type="EMBL" id="EUA33179.1"/>
    </source>
</evidence>
<comment type="similarity">
    <text evidence="6">Belongs to the mycobacterial pilin family.</text>
</comment>
<dbReference type="Pfam" id="PF26380">
    <property type="entry name" value="Pilin_Mycobact"/>
    <property type="match status" value="1"/>
</dbReference>
<evidence type="ECO:0000256" key="1">
    <source>
        <dbReference type="ARBA" id="ARBA00004561"/>
    </source>
</evidence>
<organism evidence="9">
    <name type="scientific">Mycobacterium xenopi 4042</name>
    <dbReference type="NCBI Taxonomy" id="1299334"/>
    <lineage>
        <taxon>Bacteria</taxon>
        <taxon>Bacillati</taxon>
        <taxon>Actinomycetota</taxon>
        <taxon>Actinomycetes</taxon>
        <taxon>Mycobacteriales</taxon>
        <taxon>Mycobacteriaceae</taxon>
        <taxon>Mycobacterium</taxon>
    </lineage>
</organism>
<name>X8ANJ5_MYCXE</name>